<dbReference type="InterPro" id="IPR000182">
    <property type="entry name" value="GNAT_dom"/>
</dbReference>
<protein>
    <recommendedName>
        <fullName evidence="8">Glucosamine 6-phosphate N-acetyltransferase</fullName>
        <ecNumber evidence="8">2.3.1.4</ecNumber>
    </recommendedName>
</protein>
<comment type="subcellular location">
    <subcellularLocation>
        <location evidence="1">Endomembrane system</location>
        <topology evidence="1">Peripheral membrane protein</topology>
    </subcellularLocation>
    <subcellularLocation>
        <location evidence="2">Endoplasmic reticulum membrane</location>
    </subcellularLocation>
</comment>
<feature type="domain" description="N-acetyltransferase" evidence="10">
    <location>
        <begin position="23"/>
        <end position="180"/>
    </location>
</feature>
<organism evidence="11 12">
    <name type="scientific">Mortierella alpina</name>
    <name type="common">Oleaginous fungus</name>
    <name type="synonym">Mortierella renispora</name>
    <dbReference type="NCBI Taxonomy" id="64518"/>
    <lineage>
        <taxon>Eukaryota</taxon>
        <taxon>Fungi</taxon>
        <taxon>Fungi incertae sedis</taxon>
        <taxon>Mucoromycota</taxon>
        <taxon>Mortierellomycotina</taxon>
        <taxon>Mortierellomycetes</taxon>
        <taxon>Mortierellales</taxon>
        <taxon>Mortierellaceae</taxon>
        <taxon>Mortierella</taxon>
    </lineage>
</organism>
<evidence type="ECO:0000256" key="2">
    <source>
        <dbReference type="ARBA" id="ARBA00004586"/>
    </source>
</evidence>
<dbReference type="InterPro" id="IPR039143">
    <property type="entry name" value="GNPNAT1-like"/>
</dbReference>
<evidence type="ECO:0000256" key="3">
    <source>
        <dbReference type="ARBA" id="ARBA00011738"/>
    </source>
</evidence>
<accession>A0A9P7ZZT5</accession>
<gene>
    <name evidence="11" type="ORF">KVV02_005083</name>
</gene>
<dbReference type="GO" id="GO:0004343">
    <property type="term" value="F:glucosamine 6-phosphate N-acetyltransferase activity"/>
    <property type="evidence" value="ECO:0007669"/>
    <property type="project" value="UniProtKB-UniRule"/>
</dbReference>
<evidence type="ECO:0000313" key="12">
    <source>
        <dbReference type="Proteomes" id="UP000717515"/>
    </source>
</evidence>
<dbReference type="Pfam" id="PF00583">
    <property type="entry name" value="Acetyltransf_1"/>
    <property type="match status" value="1"/>
</dbReference>
<dbReference type="PANTHER" id="PTHR13355:SF11">
    <property type="entry name" value="GLUCOSAMINE 6-PHOSPHATE N-ACETYLTRANSFERASE"/>
    <property type="match status" value="1"/>
</dbReference>
<feature type="compositionally biased region" description="Low complexity" evidence="9">
    <location>
        <begin position="174"/>
        <end position="207"/>
    </location>
</feature>
<dbReference type="EC" id="2.3.1.4" evidence="8"/>
<comment type="catalytic activity">
    <reaction evidence="8">
        <text>D-glucosamine 6-phosphate + acetyl-CoA = N-acetyl-D-glucosamine 6-phosphate + CoA + H(+)</text>
        <dbReference type="Rhea" id="RHEA:10292"/>
        <dbReference type="ChEBI" id="CHEBI:15378"/>
        <dbReference type="ChEBI" id="CHEBI:57287"/>
        <dbReference type="ChEBI" id="CHEBI:57288"/>
        <dbReference type="ChEBI" id="CHEBI:57513"/>
        <dbReference type="ChEBI" id="CHEBI:58725"/>
        <dbReference type="EC" id="2.3.1.4"/>
    </reaction>
</comment>
<evidence type="ECO:0000256" key="1">
    <source>
        <dbReference type="ARBA" id="ARBA00004184"/>
    </source>
</evidence>
<evidence type="ECO:0000256" key="9">
    <source>
        <dbReference type="SAM" id="MobiDB-lite"/>
    </source>
</evidence>
<reference evidence="11" key="1">
    <citation type="submission" date="2021-07" db="EMBL/GenBank/DDBJ databases">
        <title>Draft genome of Mortierella alpina, strain LL118, isolated from an aspen leaf litter sample.</title>
        <authorList>
            <person name="Yang S."/>
            <person name="Vinatzer B.A."/>
        </authorList>
    </citation>
    <scope>NUCLEOTIDE SEQUENCE</scope>
    <source>
        <strain evidence="11">LL118</strain>
    </source>
</reference>
<keyword evidence="7 8" id="KW-0012">Acyltransferase</keyword>
<dbReference type="PANTHER" id="PTHR13355">
    <property type="entry name" value="GLUCOSAMINE 6-PHOSPHATE N-ACETYLTRANSFERASE"/>
    <property type="match status" value="1"/>
</dbReference>
<dbReference type="InterPro" id="IPR016181">
    <property type="entry name" value="Acyl_CoA_acyltransferase"/>
</dbReference>
<comment type="subunit">
    <text evidence="3">Homodimer.</text>
</comment>
<comment type="pathway">
    <text evidence="8">Nucleotide-sugar biosynthesis; UDP-N-acetyl-alpha-D-glucosamine biosynthesis; N-acetyl-alpha-D-glucosamine 1-phosphate from alpha-D-glucosamine 6-phosphate (route I): step 1/2.</text>
</comment>
<evidence type="ECO:0000313" key="11">
    <source>
        <dbReference type="EMBL" id="KAG9321737.1"/>
    </source>
</evidence>
<dbReference type="PROSITE" id="PS51186">
    <property type="entry name" value="GNAT"/>
    <property type="match status" value="1"/>
</dbReference>
<dbReference type="EMBL" id="JAIFTL010000186">
    <property type="protein sequence ID" value="KAG9321737.1"/>
    <property type="molecule type" value="Genomic_DNA"/>
</dbReference>
<keyword evidence="5" id="KW-0256">Endoplasmic reticulum</keyword>
<dbReference type="CDD" id="cd04301">
    <property type="entry name" value="NAT_SF"/>
    <property type="match status" value="1"/>
</dbReference>
<feature type="compositionally biased region" description="Low complexity" evidence="9">
    <location>
        <begin position="256"/>
        <end position="267"/>
    </location>
</feature>
<dbReference type="AlphaFoldDB" id="A0A9P7ZZT5"/>
<dbReference type="GO" id="GO:0006048">
    <property type="term" value="P:UDP-N-acetylglucosamine biosynthetic process"/>
    <property type="evidence" value="ECO:0007669"/>
    <property type="project" value="UniProtKB-UniRule"/>
</dbReference>
<sequence>MTPQSTMLFSPALISSTVQAQLPEGYLMRPLEFADYSKGYYDCLAGLTVVGEISEEAFQETFEKMKRCDGVYHVVVIEDLVQARIVATGTLVVEQKFLRGCAKAGHIEDIVVHDSQRGKKFGIRLIDQLKHIGTEVGCYKLLLTCSEGNEPFYEKSGFQRKDLHMAQYLNKPTSASSSQQQQQQPQTVQLESLPVQQQQQPSQAGQEPLATSATSTTCVVPVSTDLGSTAVTSQLLEISNAITTVNYADSTDNHTVSSNNSSPVPSSQSRNGHGVPLAALRASMESIYVN</sequence>
<proteinExistence type="inferred from homology"/>
<keyword evidence="6" id="KW-0472">Membrane</keyword>
<name>A0A9P7ZZT5_MORAP</name>
<dbReference type="FunFam" id="3.40.630.30:FF:000048">
    <property type="entry name" value="Glucosamine 6-phosphate N-acetyltransferase"/>
    <property type="match status" value="1"/>
</dbReference>
<evidence type="ECO:0000259" key="10">
    <source>
        <dbReference type="PROSITE" id="PS51186"/>
    </source>
</evidence>
<comment type="similarity">
    <text evidence="8">Belongs to the acetyltransferase family. GNA1 subfamily.</text>
</comment>
<evidence type="ECO:0000256" key="8">
    <source>
        <dbReference type="RuleBase" id="RU365086"/>
    </source>
</evidence>
<dbReference type="SUPFAM" id="SSF55729">
    <property type="entry name" value="Acyl-CoA N-acyltransferases (Nat)"/>
    <property type="match status" value="1"/>
</dbReference>
<dbReference type="Proteomes" id="UP000717515">
    <property type="component" value="Unassembled WGS sequence"/>
</dbReference>
<feature type="region of interest" description="Disordered" evidence="9">
    <location>
        <begin position="171"/>
        <end position="211"/>
    </location>
</feature>
<feature type="region of interest" description="Disordered" evidence="9">
    <location>
        <begin position="253"/>
        <end position="274"/>
    </location>
</feature>
<dbReference type="Gene3D" id="3.40.630.30">
    <property type="match status" value="1"/>
</dbReference>
<evidence type="ECO:0000256" key="7">
    <source>
        <dbReference type="ARBA" id="ARBA00023315"/>
    </source>
</evidence>
<evidence type="ECO:0000256" key="4">
    <source>
        <dbReference type="ARBA" id="ARBA00022679"/>
    </source>
</evidence>
<keyword evidence="4 8" id="KW-0808">Transferase</keyword>
<evidence type="ECO:0000256" key="5">
    <source>
        <dbReference type="ARBA" id="ARBA00022824"/>
    </source>
</evidence>
<evidence type="ECO:0000256" key="6">
    <source>
        <dbReference type="ARBA" id="ARBA00023136"/>
    </source>
</evidence>
<dbReference type="GO" id="GO:0005789">
    <property type="term" value="C:endoplasmic reticulum membrane"/>
    <property type="evidence" value="ECO:0007669"/>
    <property type="project" value="UniProtKB-SubCell"/>
</dbReference>
<comment type="caution">
    <text evidence="11">The sequence shown here is derived from an EMBL/GenBank/DDBJ whole genome shotgun (WGS) entry which is preliminary data.</text>
</comment>